<reference evidence="1 4" key="2">
    <citation type="submission" date="2020-09" db="EMBL/GenBank/DDBJ databases">
        <authorList>
            <person name="Kittiwongwattana C."/>
        </authorList>
    </citation>
    <scope>NUCLEOTIDE SEQUENCE</scope>
    <source>
        <strain evidence="2 4">1303</strain>
        <strain evidence="1">1310</strain>
    </source>
</reference>
<evidence type="ECO:0008006" key="5">
    <source>
        <dbReference type="Google" id="ProtNLM"/>
    </source>
</evidence>
<dbReference type="RefSeq" id="WP_168803810.1">
    <property type="nucleotide sequence ID" value="NZ_CP051204.2"/>
</dbReference>
<dbReference type="PROSITE" id="PS51257">
    <property type="entry name" value="PROKAR_LIPOPROTEIN"/>
    <property type="match status" value="1"/>
</dbReference>
<dbReference type="EMBL" id="CP051204">
    <property type="protein sequence ID" value="QJB38031.1"/>
    <property type="molecule type" value="Genomic_DNA"/>
</dbReference>
<evidence type="ECO:0000313" key="1">
    <source>
        <dbReference type="EMBL" id="QJB31551.1"/>
    </source>
</evidence>
<dbReference type="KEGG" id="coy:HF329_09615"/>
<dbReference type="AlphaFoldDB" id="A0AAE6ZF76"/>
<evidence type="ECO:0000313" key="2">
    <source>
        <dbReference type="EMBL" id="QJB38031.1"/>
    </source>
</evidence>
<keyword evidence="4" id="KW-1185">Reference proteome</keyword>
<protein>
    <recommendedName>
        <fullName evidence="5">Lipoprotein</fullName>
    </recommendedName>
</protein>
<reference evidence="3" key="1">
    <citation type="submission" date="2020-04" db="EMBL/GenBank/DDBJ databases">
        <authorList>
            <person name="Kittiwongwattana C."/>
        </authorList>
    </citation>
    <scope>NUCLEOTIDE SEQUENCE [LARGE SCALE GENOMIC DNA]</scope>
    <source>
        <strain evidence="3">1310</strain>
    </source>
</reference>
<dbReference type="Proteomes" id="UP000502421">
    <property type="component" value="Chromosome"/>
</dbReference>
<organism evidence="1 3">
    <name type="scientific">Chitinophaga oryzae</name>
    <dbReference type="NCBI Taxonomy" id="2725414"/>
    <lineage>
        <taxon>Bacteria</taxon>
        <taxon>Pseudomonadati</taxon>
        <taxon>Bacteroidota</taxon>
        <taxon>Chitinophagia</taxon>
        <taxon>Chitinophagales</taxon>
        <taxon>Chitinophagaceae</taxon>
        <taxon>Chitinophaga</taxon>
    </lineage>
</organism>
<accession>A0AAE6ZF76</accession>
<sequence length="167" mass="19257">MKTIIYFLAVATVAIFIGCFSAKNKKMNTTTYVQSIDGPIDASQYINKFGYKQIGEWKLLNPSPLPLSDSDILTIKTHIPEWLQMNNKSLDSALLNDLKTISNVELKKRMKYIFTVFMSIESDVYLLSLNNGKDKINVYILKNPEKGIVYPFKDEEWNRNLSYNDKK</sequence>
<proteinExistence type="predicted"/>
<evidence type="ECO:0000313" key="4">
    <source>
        <dbReference type="Proteomes" id="UP000503144"/>
    </source>
</evidence>
<gene>
    <name evidence="2" type="ORF">HF324_09265</name>
    <name evidence="1" type="ORF">HF329_09615</name>
</gene>
<dbReference type="Proteomes" id="UP000503144">
    <property type="component" value="Chromosome"/>
</dbReference>
<evidence type="ECO:0000313" key="3">
    <source>
        <dbReference type="Proteomes" id="UP000502421"/>
    </source>
</evidence>
<name>A0AAE6ZF76_9BACT</name>
<dbReference type="EMBL" id="CP051205">
    <property type="protein sequence ID" value="QJB31551.1"/>
    <property type="molecule type" value="Genomic_DNA"/>
</dbReference>